<sequence length="115" mass="13019">MFDNVEGGFMTGRGGGAVQNLPTHGRYLVLWNYKETDAPEYNFDFVAKDSKYWRMVPPIIVGFHGSGTTFNENEVQINESHGVPVKPESLFESQLELRLGGSLPEWINEVKKQIE</sequence>
<dbReference type="Pfam" id="PF16315">
    <property type="entry name" value="DUF4955"/>
    <property type="match status" value="1"/>
</dbReference>
<proteinExistence type="predicted"/>
<protein>
    <recommendedName>
        <fullName evidence="1">DUF4955 domain-containing protein</fullName>
    </recommendedName>
</protein>
<name>A0A090X1W2_9FLAO</name>
<reference evidence="2 3" key="1">
    <citation type="journal article" date="2014" name="Genome Announc.">
        <title>Draft Genome Sequences of Marine Flavobacterium Algibacter lectus Strains SS8 and NR4.</title>
        <authorList>
            <person name="Takatani N."/>
            <person name="Nakanishi M."/>
            <person name="Meirelles P."/>
            <person name="Mino S."/>
            <person name="Suda W."/>
            <person name="Oshima K."/>
            <person name="Hattori M."/>
            <person name="Ohkuma M."/>
            <person name="Hosokawa M."/>
            <person name="Miyashita K."/>
            <person name="Thompson F.L."/>
            <person name="Niwa A."/>
            <person name="Sawabe T."/>
            <person name="Sawabe T."/>
        </authorList>
    </citation>
    <scope>NUCLEOTIDE SEQUENCE [LARGE SCALE GENOMIC DNA]</scope>
    <source>
        <strain evidence="3">JCM19274</strain>
    </source>
</reference>
<comment type="caution">
    <text evidence="2">The sequence shown here is derived from an EMBL/GenBank/DDBJ whole genome shotgun (WGS) entry which is preliminary data.</text>
</comment>
<dbReference type="InterPro" id="IPR032532">
    <property type="entry name" value="DUF4955"/>
</dbReference>
<dbReference type="AlphaFoldDB" id="A0A090X1W2"/>
<gene>
    <name evidence="2" type="ORF">JCM19274_2775</name>
</gene>
<dbReference type="Proteomes" id="UP000029643">
    <property type="component" value="Unassembled WGS sequence"/>
</dbReference>
<organism evidence="2 3">
    <name type="scientific">Algibacter lectus</name>
    <dbReference type="NCBI Taxonomy" id="221126"/>
    <lineage>
        <taxon>Bacteria</taxon>
        <taxon>Pseudomonadati</taxon>
        <taxon>Bacteroidota</taxon>
        <taxon>Flavobacteriia</taxon>
        <taxon>Flavobacteriales</taxon>
        <taxon>Flavobacteriaceae</taxon>
        <taxon>Algibacter</taxon>
    </lineage>
</organism>
<evidence type="ECO:0000313" key="3">
    <source>
        <dbReference type="Proteomes" id="UP000029643"/>
    </source>
</evidence>
<dbReference type="RefSeq" id="WP_042500597.1">
    <property type="nucleotide sequence ID" value="NZ_BBNU01000021.1"/>
</dbReference>
<dbReference type="EMBL" id="BBNU01000021">
    <property type="protein sequence ID" value="GAL82064.1"/>
    <property type="molecule type" value="Genomic_DNA"/>
</dbReference>
<accession>A0A090X1W2</accession>
<evidence type="ECO:0000313" key="2">
    <source>
        <dbReference type="EMBL" id="GAL82064.1"/>
    </source>
</evidence>
<evidence type="ECO:0000259" key="1">
    <source>
        <dbReference type="Pfam" id="PF16315"/>
    </source>
</evidence>
<feature type="domain" description="DUF4955" evidence="1">
    <location>
        <begin position="1"/>
        <end position="109"/>
    </location>
</feature>